<dbReference type="GO" id="GO:0051287">
    <property type="term" value="F:NAD binding"/>
    <property type="evidence" value="ECO:0007669"/>
    <property type="project" value="InterPro"/>
</dbReference>
<reference evidence="10" key="1">
    <citation type="submission" date="2020-10" db="EMBL/GenBank/DDBJ databases">
        <authorList>
            <person name="Gilroy R."/>
        </authorList>
    </citation>
    <scope>NUCLEOTIDE SEQUENCE</scope>
    <source>
        <strain evidence="10">CHK123-3438</strain>
    </source>
</reference>
<feature type="binding site" evidence="7">
    <location>
        <position position="159"/>
    </location>
    <ligand>
        <name>a divalent metal cation</name>
        <dbReference type="ChEBI" id="CHEBI:60240"/>
    </ligand>
</feature>
<feature type="binding site" evidence="7">
    <location>
        <position position="133"/>
    </location>
    <ligand>
        <name>a divalent metal cation</name>
        <dbReference type="ChEBI" id="CHEBI:60240"/>
    </ligand>
</feature>
<feature type="active site" description="Proton donor" evidence="5">
    <location>
        <position position="36"/>
    </location>
</feature>
<dbReference type="Gene3D" id="3.40.50.10380">
    <property type="entry name" value="Malic enzyme, N-terminal domain"/>
    <property type="match status" value="1"/>
</dbReference>
<dbReference type="InterPro" id="IPR012301">
    <property type="entry name" value="Malic_N_dom"/>
</dbReference>
<feature type="domain" description="Malic enzyme NAD-binding" evidence="8">
    <location>
        <begin position="160"/>
        <end position="382"/>
    </location>
</feature>
<feature type="binding site" evidence="6">
    <location>
        <position position="284"/>
    </location>
    <ligand>
        <name>(S)-malate</name>
        <dbReference type="ChEBI" id="CHEBI:15589"/>
    </ligand>
</feature>
<name>A0A9D1GIV3_9FIRM</name>
<dbReference type="AlphaFoldDB" id="A0A9D1GIV3"/>
<dbReference type="InterPro" id="IPR045213">
    <property type="entry name" value="Malic_NAD-bd_bact_type"/>
</dbReference>
<dbReference type="InterPro" id="IPR037062">
    <property type="entry name" value="Malic_N_dom_sf"/>
</dbReference>
<evidence type="ECO:0000256" key="5">
    <source>
        <dbReference type="PIRSR" id="PIRSR000106-1"/>
    </source>
</evidence>
<dbReference type="Pfam" id="PF00390">
    <property type="entry name" value="malic"/>
    <property type="match status" value="1"/>
</dbReference>
<dbReference type="Gene3D" id="3.40.50.720">
    <property type="entry name" value="NAD(P)-binding Rossmann-like Domain"/>
    <property type="match status" value="1"/>
</dbReference>
<dbReference type="FunFam" id="3.40.50.10380:FF:000003">
    <property type="entry name" value="NADP-dependent malic enzyme"/>
    <property type="match status" value="1"/>
</dbReference>
<dbReference type="GO" id="GO:0046872">
    <property type="term" value="F:metal ion binding"/>
    <property type="evidence" value="ECO:0007669"/>
    <property type="project" value="UniProtKB-KW"/>
</dbReference>
<protein>
    <submittedName>
        <fullName evidence="10">NADP-dependent malic enzyme</fullName>
    </submittedName>
</protein>
<dbReference type="InterPro" id="IPR051674">
    <property type="entry name" value="Malate_Decarboxylase"/>
</dbReference>
<gene>
    <name evidence="10" type="ORF">IAB60_04375</name>
</gene>
<dbReference type="InterPro" id="IPR015884">
    <property type="entry name" value="Malic_enzyme_CS"/>
</dbReference>
<evidence type="ECO:0000256" key="7">
    <source>
        <dbReference type="PIRSR" id="PIRSR000106-3"/>
    </source>
</evidence>
<dbReference type="FunFam" id="3.40.50.720:FF:000095">
    <property type="entry name" value="NADP-dependent malic enzyme"/>
    <property type="match status" value="1"/>
</dbReference>
<evidence type="ECO:0000256" key="6">
    <source>
        <dbReference type="PIRSR" id="PIRSR000106-2"/>
    </source>
</evidence>
<evidence type="ECO:0000256" key="1">
    <source>
        <dbReference type="ARBA" id="ARBA00001936"/>
    </source>
</evidence>
<feature type="binding site" evidence="6">
    <location>
        <position position="314"/>
    </location>
    <ligand>
        <name>(S)-malate</name>
        <dbReference type="ChEBI" id="CHEBI:15589"/>
    </ligand>
</feature>
<dbReference type="PIRSF" id="PIRSF000106">
    <property type="entry name" value="ME"/>
    <property type="match status" value="1"/>
</dbReference>
<dbReference type="Pfam" id="PF03949">
    <property type="entry name" value="Malic_M"/>
    <property type="match status" value="1"/>
</dbReference>
<evidence type="ECO:0000313" key="11">
    <source>
        <dbReference type="Proteomes" id="UP000886860"/>
    </source>
</evidence>
<dbReference type="CDD" id="cd05311">
    <property type="entry name" value="NAD_bind_2_malic_enz"/>
    <property type="match status" value="1"/>
</dbReference>
<dbReference type="InterPro" id="IPR036291">
    <property type="entry name" value="NAD(P)-bd_dom_sf"/>
</dbReference>
<dbReference type="SMART" id="SM00919">
    <property type="entry name" value="Malic_M"/>
    <property type="match status" value="1"/>
</dbReference>
<evidence type="ECO:0000256" key="3">
    <source>
        <dbReference type="ARBA" id="ARBA00022723"/>
    </source>
</evidence>
<sequence length="389" mass="41354">MDINEKALKLHYEMKGKIEVISRRHITTREDLSLLYTPGVAEPCRQIAADYEKSFQLTRRSNLVAVITDGTAVLGLGDIGPAAGMPVMEGKCALFKEFADVDAFPLCIDSKDTDTIVNTIALISKSFGGINLEDIAAPRCFEIERKLKERCDIPVFHDDQHGTAIVVAAAMINAMKVTGKEMGKMKIVINGAGAAGIAIGKLLISMGFGNIIMCDINGIICEGDQGLNPGQEEISHISNLEKQHGTLADALKGADAFVGVSRPNLVSREMVSTMNQGIVFAMANPVPEIMPDEAKAGGAAVIGTGRSDYPNQINNVLVFPGIFKGALSVRAKEITESMKQKAAFAIASMIPDDELTAENIIPSALDKSVADVVAKAVAETAIAEGIARV</sequence>
<comment type="cofactor">
    <cofactor evidence="7">
        <name>Mg(2+)</name>
        <dbReference type="ChEBI" id="CHEBI:18420"/>
    </cofactor>
    <cofactor evidence="7">
        <name>Mn(2+)</name>
        <dbReference type="ChEBI" id="CHEBI:29035"/>
    </cofactor>
    <text evidence="7">Divalent metal cations. Prefers magnesium or manganese.</text>
</comment>
<dbReference type="PROSITE" id="PS00331">
    <property type="entry name" value="MALIC_ENZYMES"/>
    <property type="match status" value="1"/>
</dbReference>
<reference evidence="10" key="2">
    <citation type="journal article" date="2021" name="PeerJ">
        <title>Extensive microbial diversity within the chicken gut microbiome revealed by metagenomics and culture.</title>
        <authorList>
            <person name="Gilroy R."/>
            <person name="Ravi A."/>
            <person name="Getino M."/>
            <person name="Pursley I."/>
            <person name="Horton D.L."/>
            <person name="Alikhan N.F."/>
            <person name="Baker D."/>
            <person name="Gharbi K."/>
            <person name="Hall N."/>
            <person name="Watson M."/>
            <person name="Adriaenssens E.M."/>
            <person name="Foster-Nyarko E."/>
            <person name="Jarju S."/>
            <person name="Secka A."/>
            <person name="Antonio M."/>
            <person name="Oren A."/>
            <person name="Chaudhuri R.R."/>
            <person name="La Ragione R."/>
            <person name="Hildebrand F."/>
            <person name="Pallen M.J."/>
        </authorList>
    </citation>
    <scope>NUCLEOTIDE SEQUENCE</scope>
    <source>
        <strain evidence="10">CHK123-3438</strain>
    </source>
</reference>
<dbReference type="GO" id="GO:0004470">
    <property type="term" value="F:malic enzyme activity"/>
    <property type="evidence" value="ECO:0007669"/>
    <property type="project" value="InterPro"/>
</dbReference>
<feature type="active site" description="Proton acceptor" evidence="5">
    <location>
        <position position="91"/>
    </location>
</feature>
<evidence type="ECO:0000256" key="2">
    <source>
        <dbReference type="ARBA" id="ARBA00008785"/>
    </source>
</evidence>
<dbReference type="GO" id="GO:0016616">
    <property type="term" value="F:oxidoreductase activity, acting on the CH-OH group of donors, NAD or NADP as acceptor"/>
    <property type="evidence" value="ECO:0007669"/>
    <property type="project" value="InterPro"/>
</dbReference>
<dbReference type="SUPFAM" id="SSF51735">
    <property type="entry name" value="NAD(P)-binding Rossmann-fold domains"/>
    <property type="match status" value="1"/>
</dbReference>
<dbReference type="PANTHER" id="PTHR43237:SF4">
    <property type="entry name" value="NADP-DEPENDENT MALIC ENZYME"/>
    <property type="match status" value="1"/>
</dbReference>
<evidence type="ECO:0000256" key="4">
    <source>
        <dbReference type="ARBA" id="ARBA00023002"/>
    </source>
</evidence>
<dbReference type="SMART" id="SM01274">
    <property type="entry name" value="malic"/>
    <property type="match status" value="1"/>
</dbReference>
<keyword evidence="3 7" id="KW-0479">Metal-binding</keyword>
<comment type="cofactor">
    <cofactor evidence="1">
        <name>Mn(2+)</name>
        <dbReference type="ChEBI" id="CHEBI:29035"/>
    </cofactor>
</comment>
<feature type="domain" description="Malic enzyme N-terminal" evidence="9">
    <location>
        <begin position="15"/>
        <end position="148"/>
    </location>
</feature>
<proteinExistence type="inferred from homology"/>
<dbReference type="SUPFAM" id="SSF53223">
    <property type="entry name" value="Aminoacid dehydrogenase-like, N-terminal domain"/>
    <property type="match status" value="1"/>
</dbReference>
<dbReference type="InterPro" id="IPR001891">
    <property type="entry name" value="Malic_OxRdtase"/>
</dbReference>
<evidence type="ECO:0000259" key="8">
    <source>
        <dbReference type="SMART" id="SM00919"/>
    </source>
</evidence>
<evidence type="ECO:0000259" key="9">
    <source>
        <dbReference type="SMART" id="SM01274"/>
    </source>
</evidence>
<accession>A0A9D1GIV3</accession>
<evidence type="ECO:0000313" key="10">
    <source>
        <dbReference type="EMBL" id="HIT41332.1"/>
    </source>
</evidence>
<dbReference type="InterPro" id="IPR046346">
    <property type="entry name" value="Aminoacid_DH-like_N_sf"/>
</dbReference>
<dbReference type="InterPro" id="IPR012302">
    <property type="entry name" value="Malic_NAD-bd"/>
</dbReference>
<dbReference type="EMBL" id="DVKS01000071">
    <property type="protein sequence ID" value="HIT41332.1"/>
    <property type="molecule type" value="Genomic_DNA"/>
</dbReference>
<organism evidence="10 11">
    <name type="scientific">Candidatus Caccovicinus merdipullorum</name>
    <dbReference type="NCBI Taxonomy" id="2840724"/>
    <lineage>
        <taxon>Bacteria</taxon>
        <taxon>Bacillati</taxon>
        <taxon>Bacillota</taxon>
        <taxon>Clostridia</taxon>
        <taxon>Eubacteriales</taxon>
        <taxon>Candidatus Caccovicinus</taxon>
    </lineage>
</organism>
<comment type="caution">
    <text evidence="10">The sequence shown here is derived from an EMBL/GenBank/DDBJ whole genome shotgun (WGS) entry which is preliminary data.</text>
</comment>
<feature type="binding site" evidence="7">
    <location>
        <position position="134"/>
    </location>
    <ligand>
        <name>a divalent metal cation</name>
        <dbReference type="ChEBI" id="CHEBI:60240"/>
    </ligand>
</feature>
<keyword evidence="4" id="KW-0560">Oxidoreductase</keyword>
<comment type="similarity">
    <text evidence="2">Belongs to the malic enzymes family.</text>
</comment>
<dbReference type="PANTHER" id="PTHR43237">
    <property type="entry name" value="NADP-DEPENDENT MALIC ENZYME"/>
    <property type="match status" value="1"/>
</dbReference>
<dbReference type="Proteomes" id="UP000886860">
    <property type="component" value="Unassembled WGS sequence"/>
</dbReference>